<gene>
    <name evidence="4" type="ORF">SAMN04488056_10959</name>
</gene>
<dbReference type="SUPFAM" id="SSF51735">
    <property type="entry name" value="NAD(P)-binding Rossmann-fold domains"/>
    <property type="match status" value="1"/>
</dbReference>
<dbReference type="InterPro" id="IPR002347">
    <property type="entry name" value="SDR_fam"/>
</dbReference>
<dbReference type="InterPro" id="IPR020904">
    <property type="entry name" value="Sc_DH/Rdtase_CS"/>
</dbReference>
<evidence type="ECO:0000256" key="2">
    <source>
        <dbReference type="ARBA" id="ARBA00023002"/>
    </source>
</evidence>
<dbReference type="Pfam" id="PF00106">
    <property type="entry name" value="adh_short"/>
    <property type="match status" value="1"/>
</dbReference>
<reference evidence="4 5" key="1">
    <citation type="submission" date="2016-10" db="EMBL/GenBank/DDBJ databases">
        <authorList>
            <person name="de Groot N.N."/>
        </authorList>
    </citation>
    <scope>NUCLEOTIDE SEQUENCE [LARGE SCALE GENOMIC DNA]</scope>
    <source>
        <strain evidence="4 5">CGMCC 1.9157</strain>
    </source>
</reference>
<dbReference type="PRINTS" id="PR00080">
    <property type="entry name" value="SDRFAMILY"/>
</dbReference>
<dbReference type="CDD" id="cd05374">
    <property type="entry name" value="17beta-HSD-like_SDR_c"/>
    <property type="match status" value="1"/>
</dbReference>
<dbReference type="PANTHER" id="PTHR44169">
    <property type="entry name" value="NADPH-DEPENDENT 1-ACYLDIHYDROXYACETONE PHOSPHATE REDUCTASE"/>
    <property type="match status" value="1"/>
</dbReference>
<evidence type="ECO:0000313" key="5">
    <source>
        <dbReference type="Proteomes" id="UP000199236"/>
    </source>
</evidence>
<dbReference type="InterPro" id="IPR036291">
    <property type="entry name" value="NAD(P)-bd_dom_sf"/>
</dbReference>
<dbReference type="PRINTS" id="PR00081">
    <property type="entry name" value="GDHRDH"/>
</dbReference>
<dbReference type="AlphaFoldDB" id="A0A1I5IKK8"/>
<dbReference type="Proteomes" id="UP000199236">
    <property type="component" value="Unassembled WGS sequence"/>
</dbReference>
<keyword evidence="5" id="KW-1185">Reference proteome</keyword>
<name>A0A1I5IKK8_9HYPH</name>
<evidence type="ECO:0000256" key="3">
    <source>
        <dbReference type="RuleBase" id="RU000363"/>
    </source>
</evidence>
<keyword evidence="2" id="KW-0560">Oxidoreductase</keyword>
<accession>A0A1I5IKK8</accession>
<protein>
    <submittedName>
        <fullName evidence="4">Short-chain dehydrogenase</fullName>
    </submittedName>
</protein>
<dbReference type="Gene3D" id="3.40.50.720">
    <property type="entry name" value="NAD(P)-binding Rossmann-like Domain"/>
    <property type="match status" value="1"/>
</dbReference>
<organism evidence="4 5">
    <name type="scientific">Cohaesibacter marisflavi</name>
    <dbReference type="NCBI Taxonomy" id="655353"/>
    <lineage>
        <taxon>Bacteria</taxon>
        <taxon>Pseudomonadati</taxon>
        <taxon>Pseudomonadota</taxon>
        <taxon>Alphaproteobacteria</taxon>
        <taxon>Hyphomicrobiales</taxon>
        <taxon>Cohaesibacteraceae</taxon>
    </lineage>
</organism>
<dbReference type="GO" id="GO:0016491">
    <property type="term" value="F:oxidoreductase activity"/>
    <property type="evidence" value="ECO:0007669"/>
    <property type="project" value="UniProtKB-KW"/>
</dbReference>
<evidence type="ECO:0000313" key="4">
    <source>
        <dbReference type="EMBL" id="SFO61168.1"/>
    </source>
</evidence>
<comment type="similarity">
    <text evidence="1 3">Belongs to the short-chain dehydrogenases/reductases (SDR) family.</text>
</comment>
<dbReference type="STRING" id="655353.SAMN04488056_10959"/>
<dbReference type="RefSeq" id="WP_090073927.1">
    <property type="nucleotide sequence ID" value="NZ_FOVR01000009.1"/>
</dbReference>
<dbReference type="PANTHER" id="PTHR44169:SF6">
    <property type="entry name" value="NADPH-DEPENDENT 1-ACYLDIHYDROXYACETONE PHOSPHATE REDUCTASE"/>
    <property type="match status" value="1"/>
</dbReference>
<sequence length="276" mass="30981">MTQRSILITGCSSGIGRHCALQLHKEGWQVFATARKIEDIEALKNEGVTAIYMDYTDHQSIKACVEAVLNHTGGQLDALFNNGAYGQAGAVEDLKTDILRTQFEANLFGWHELTCQIIPVMRRQGYGRIIHCSSVLALTGLAFRGAYVASKYALEGLTDTMRIEMHGSNISISMIQPGPITSQFRENARLNFISTVDTENSVYSERYKHRLKAMESDAPGKFELPPEAVYKKLHHALHARNPKPRYMVTVPTYIMNVLRRFLPTRALDAFLRAYGD</sequence>
<dbReference type="EMBL" id="FOVR01000009">
    <property type="protein sequence ID" value="SFO61168.1"/>
    <property type="molecule type" value="Genomic_DNA"/>
</dbReference>
<evidence type="ECO:0000256" key="1">
    <source>
        <dbReference type="ARBA" id="ARBA00006484"/>
    </source>
</evidence>
<dbReference type="OrthoDB" id="9793825at2"/>
<dbReference type="NCBIfam" id="NF004649">
    <property type="entry name" value="PRK05993.1"/>
    <property type="match status" value="1"/>
</dbReference>
<proteinExistence type="inferred from homology"/>
<dbReference type="PROSITE" id="PS00061">
    <property type="entry name" value="ADH_SHORT"/>
    <property type="match status" value="1"/>
</dbReference>